<dbReference type="EMBL" id="QFFI01000013">
    <property type="protein sequence ID" value="PWG63077.1"/>
    <property type="molecule type" value="Genomic_DNA"/>
</dbReference>
<dbReference type="RefSeq" id="WP_109678576.1">
    <property type="nucleotide sequence ID" value="NZ_CP086615.1"/>
</dbReference>
<accession>A0A2U2N1Z3</accession>
<gene>
    <name evidence="1" type="ORF">DEM34_09490</name>
</gene>
<comment type="caution">
    <text evidence="1">The sequence shown here is derived from an EMBL/GenBank/DDBJ whole genome shotgun (WGS) entry which is preliminary data.</text>
</comment>
<dbReference type="AlphaFoldDB" id="A0A2U2N1Z3"/>
<reference evidence="1 2" key="1">
    <citation type="submission" date="2018-05" db="EMBL/GenBank/DDBJ databases">
        <title>Spiribacter halobius sp. nov., a moderately halophilic bacterium isolated from marine solar saltern.</title>
        <authorList>
            <person name="Zheng W.-S."/>
            <person name="Lu D.-C."/>
            <person name="Du Z.-J."/>
        </authorList>
    </citation>
    <scope>NUCLEOTIDE SEQUENCE [LARGE SCALE GENOMIC DNA]</scope>
    <source>
        <strain evidence="1 2">E85</strain>
    </source>
</reference>
<evidence type="ECO:0000313" key="2">
    <source>
        <dbReference type="Proteomes" id="UP000245474"/>
    </source>
</evidence>
<proteinExistence type="predicted"/>
<sequence>MDVNSAFNAGLAGLQQADAGLRRSAEVVARRSGDLPARTTTETALVESATAARQAEAATRVVRAADETLGSLIDLRA</sequence>
<keyword evidence="2" id="KW-1185">Reference proteome</keyword>
<name>A0A2U2N1Z3_9GAMM</name>
<evidence type="ECO:0000313" key="1">
    <source>
        <dbReference type="EMBL" id="PWG63077.1"/>
    </source>
</evidence>
<evidence type="ECO:0008006" key="3">
    <source>
        <dbReference type="Google" id="ProtNLM"/>
    </source>
</evidence>
<dbReference type="Proteomes" id="UP000245474">
    <property type="component" value="Unassembled WGS sequence"/>
</dbReference>
<protein>
    <recommendedName>
        <fullName evidence="3">Flagellar basal-body/hook protein C-terminal domain-containing protein</fullName>
    </recommendedName>
</protein>
<organism evidence="1 2">
    <name type="scientific">Sediminicurvatus halobius</name>
    <dbReference type="NCBI Taxonomy" id="2182432"/>
    <lineage>
        <taxon>Bacteria</taxon>
        <taxon>Pseudomonadati</taxon>
        <taxon>Pseudomonadota</taxon>
        <taxon>Gammaproteobacteria</taxon>
        <taxon>Chromatiales</taxon>
        <taxon>Ectothiorhodospiraceae</taxon>
        <taxon>Sediminicurvatus</taxon>
    </lineage>
</organism>